<feature type="compositionally biased region" description="Polar residues" evidence="1">
    <location>
        <begin position="380"/>
        <end position="398"/>
    </location>
</feature>
<dbReference type="RefSeq" id="XP_033579344.1">
    <property type="nucleotide sequence ID" value="XM_033727229.1"/>
</dbReference>
<proteinExistence type="predicted"/>
<feature type="compositionally biased region" description="Polar residues" evidence="1">
    <location>
        <begin position="204"/>
        <end position="213"/>
    </location>
</feature>
<feature type="compositionally biased region" description="Basic and acidic residues" evidence="1">
    <location>
        <begin position="269"/>
        <end position="309"/>
    </location>
</feature>
<gene>
    <name evidence="2 4" type="ORF">BDZ99DRAFT_558341</name>
</gene>
<dbReference type="GeneID" id="54468122"/>
<reference evidence="4" key="2">
    <citation type="submission" date="2020-04" db="EMBL/GenBank/DDBJ databases">
        <authorList>
            <consortium name="NCBI Genome Project"/>
        </authorList>
    </citation>
    <scope>NUCLEOTIDE SEQUENCE</scope>
    <source>
        <strain evidence="4">CBS 304.34</strain>
    </source>
</reference>
<reference evidence="4" key="3">
    <citation type="submission" date="2025-04" db="UniProtKB">
        <authorList>
            <consortium name="RefSeq"/>
        </authorList>
    </citation>
    <scope>IDENTIFICATION</scope>
    <source>
        <strain evidence="4">CBS 304.34</strain>
    </source>
</reference>
<protein>
    <submittedName>
        <fullName evidence="2 4">Uncharacterized protein</fullName>
    </submittedName>
</protein>
<evidence type="ECO:0000256" key="1">
    <source>
        <dbReference type="SAM" id="MobiDB-lite"/>
    </source>
</evidence>
<feature type="compositionally biased region" description="Low complexity" evidence="1">
    <location>
        <begin position="324"/>
        <end position="338"/>
    </location>
</feature>
<feature type="compositionally biased region" description="Basic and acidic residues" evidence="1">
    <location>
        <begin position="550"/>
        <end position="564"/>
    </location>
</feature>
<organism evidence="2">
    <name type="scientific">Mytilinidion resinicola</name>
    <dbReference type="NCBI Taxonomy" id="574789"/>
    <lineage>
        <taxon>Eukaryota</taxon>
        <taxon>Fungi</taxon>
        <taxon>Dikarya</taxon>
        <taxon>Ascomycota</taxon>
        <taxon>Pezizomycotina</taxon>
        <taxon>Dothideomycetes</taxon>
        <taxon>Pleosporomycetidae</taxon>
        <taxon>Mytilinidiales</taxon>
        <taxon>Mytilinidiaceae</taxon>
        <taxon>Mytilinidion</taxon>
    </lineage>
</organism>
<accession>A0A6A6YUF0</accession>
<sequence length="626" mass="68071">MSSRAMYFPNLILFEIRRMPSSRRERIESAMAAKPGHSLKEPQIALAVAGTRRSYAAAASFTFPGSKTGGPVTPSAVNSQDLNSKAVVKLSGDIAPRVGGTRSSYAAVASSTILKFEKSGPVPRSAVKNPDFDSNATVNYSARIDPSIGGTRRTYAAVASSALPISKKGGPVAHSAVKSQDLDSKAIVKCLSVDAFHQSRRPPNANSHGSSPGQRAECEESSQSTNPANAAVSPRGDSHLFKRGEEPHRNAADEMVCLHNSYENPNISLDRKCEGSKHIDKDDRPNGRKSEASIRRPDAETKEEAEKDSAIPASQTKQKKSKHSNNAAAKTTKFKALTQYGWQVCDKPPTSDARNDQSSGSPNASALEAKKVEPKISATIEASQGPTNVKGDTSKPLSDSAQKLTVALKPADVSTLRQHKVSQRDKTIFNVEHDLVDSVAQESQRSMAREAKAVKLDELRKFSESFKLSMPIPVDLIPIVTKDKGKQKHMFEEALKALQLQIGSTGSKSLADENQGIDIAKETIVSGGLPVLPEPAGAPVTVDQAFQTTAEEKDKRRRNSDKYRERRRVKRAEERKKQSELKRLRKPQELNPRAPIFCPSTSLTNTGDKYGNLKNICFANWPILFV</sequence>
<dbReference type="AlphaFoldDB" id="A0A6A6YUF0"/>
<dbReference type="Proteomes" id="UP000504636">
    <property type="component" value="Unplaced"/>
</dbReference>
<reference evidence="2 4" key="1">
    <citation type="journal article" date="2020" name="Stud. Mycol.">
        <title>101 Dothideomycetes genomes: a test case for predicting lifestyles and emergence of pathogens.</title>
        <authorList>
            <person name="Haridas S."/>
            <person name="Albert R."/>
            <person name="Binder M."/>
            <person name="Bloem J."/>
            <person name="Labutti K."/>
            <person name="Salamov A."/>
            <person name="Andreopoulos B."/>
            <person name="Baker S."/>
            <person name="Barry K."/>
            <person name="Bills G."/>
            <person name="Bluhm B."/>
            <person name="Cannon C."/>
            <person name="Castanera R."/>
            <person name="Culley D."/>
            <person name="Daum C."/>
            <person name="Ezra D."/>
            <person name="Gonzalez J."/>
            <person name="Henrissat B."/>
            <person name="Kuo A."/>
            <person name="Liang C."/>
            <person name="Lipzen A."/>
            <person name="Lutzoni F."/>
            <person name="Magnuson J."/>
            <person name="Mondo S."/>
            <person name="Nolan M."/>
            <person name="Ohm R."/>
            <person name="Pangilinan J."/>
            <person name="Park H.-J."/>
            <person name="Ramirez L."/>
            <person name="Alfaro M."/>
            <person name="Sun H."/>
            <person name="Tritt A."/>
            <person name="Yoshinaga Y."/>
            <person name="Zwiers L.-H."/>
            <person name="Turgeon B."/>
            <person name="Goodwin S."/>
            <person name="Spatafora J."/>
            <person name="Crous P."/>
            <person name="Grigoriev I."/>
        </authorList>
    </citation>
    <scope>NUCLEOTIDE SEQUENCE</scope>
    <source>
        <strain evidence="2 4">CBS 304.34</strain>
    </source>
</reference>
<name>A0A6A6YUF0_9PEZI</name>
<evidence type="ECO:0000313" key="3">
    <source>
        <dbReference type="Proteomes" id="UP000504636"/>
    </source>
</evidence>
<dbReference type="EMBL" id="MU003697">
    <property type="protein sequence ID" value="KAF2812380.1"/>
    <property type="molecule type" value="Genomic_DNA"/>
</dbReference>
<evidence type="ECO:0000313" key="4">
    <source>
        <dbReference type="RefSeq" id="XP_033579344.1"/>
    </source>
</evidence>
<evidence type="ECO:0000313" key="2">
    <source>
        <dbReference type="EMBL" id="KAF2812380.1"/>
    </source>
</evidence>
<dbReference type="OrthoDB" id="2275718at2759"/>
<feature type="region of interest" description="Disordered" evidence="1">
    <location>
        <begin position="549"/>
        <end position="581"/>
    </location>
</feature>
<keyword evidence="3" id="KW-1185">Reference proteome</keyword>
<feature type="region of interest" description="Disordered" evidence="1">
    <location>
        <begin position="267"/>
        <end position="398"/>
    </location>
</feature>
<feature type="region of interest" description="Disordered" evidence="1">
    <location>
        <begin position="198"/>
        <end position="243"/>
    </location>
</feature>
<feature type="compositionally biased region" description="Basic and acidic residues" evidence="1">
    <location>
        <begin position="571"/>
        <end position="581"/>
    </location>
</feature>